<dbReference type="RefSeq" id="YP_009322760.1">
    <property type="nucleotide sequence ID" value="NC_031924.1"/>
</dbReference>
<reference evidence="1" key="1">
    <citation type="submission" date="2016-09" db="EMBL/GenBank/DDBJ databases">
        <authorList>
            <person name="Liu Y."/>
            <person name="Bai C."/>
            <person name="Tong Y."/>
            <person name="Mi Z."/>
            <person name="An X."/>
            <person name="Huang Y."/>
            <person name="Li P."/>
            <person name="Yuan X."/>
            <person name="Niu W."/>
            <person name="Liu H."/>
        </authorList>
    </citation>
    <scope>NUCLEOTIDE SEQUENCE</scope>
</reference>
<dbReference type="GeneID" id="30308646"/>
<dbReference type="Proteomes" id="UP000202982">
    <property type="component" value="Segment"/>
</dbReference>
<keyword evidence="2" id="KW-1185">Reference proteome</keyword>
<evidence type="ECO:0000313" key="1">
    <source>
        <dbReference type="EMBL" id="ANW46842.1"/>
    </source>
</evidence>
<evidence type="ECO:0000313" key="2">
    <source>
        <dbReference type="Proteomes" id="UP000202982"/>
    </source>
</evidence>
<protein>
    <submittedName>
        <fullName evidence="1">DNA polymerase III beta subunit</fullName>
    </submittedName>
</protein>
<dbReference type="EMBL" id="KX523699">
    <property type="protein sequence ID" value="ANW46842.1"/>
    <property type="molecule type" value="Genomic_DNA"/>
</dbReference>
<proteinExistence type="predicted"/>
<dbReference type="Gene3D" id="3.10.150.10">
    <property type="entry name" value="DNA Polymerase III, subunit A, domain 2"/>
    <property type="match status" value="1"/>
</dbReference>
<accession>A0A1B1W2E3</accession>
<dbReference type="KEGG" id="vg:30308646"/>
<name>A0A1B1W2E3_9CAUD</name>
<sequence>MKLKINKLLLESALIFQARNDVRYYLNGICFMPDGRIASTDGHRAFIGGSHDNTLTENVIIKIGKSPTKRYDYAIIDTKSKIATYHDEAGVMVGAGICEEINGRFPDIDRVIPKETKAAEEIGFNAGYLVNIEKAAKLFNPKFCSVKFELNGNTNAAVCCLNSPSGETAKIVVMPMRIN</sequence>
<dbReference type="OrthoDB" id="12979at10239"/>
<organism evidence="1 2">
    <name type="scientific">Salmonella phage IME207</name>
    <dbReference type="NCBI Taxonomy" id="1873985"/>
    <lineage>
        <taxon>Viruses</taxon>
        <taxon>Duplodnaviria</taxon>
        <taxon>Heunggongvirae</taxon>
        <taxon>Uroviricota</taxon>
        <taxon>Caudoviricetes</taxon>
        <taxon>Shuimuvirus</taxon>
        <taxon>Shuimuvirus IME207</taxon>
    </lineage>
</organism>